<proteinExistence type="inferred from homology"/>
<dbReference type="InterPro" id="IPR005893">
    <property type="entry name" value="PotA-like"/>
</dbReference>
<evidence type="ECO:0000256" key="7">
    <source>
        <dbReference type="ARBA" id="ARBA00023136"/>
    </source>
</evidence>
<evidence type="ECO:0000256" key="3">
    <source>
        <dbReference type="ARBA" id="ARBA00022519"/>
    </source>
</evidence>
<reference evidence="10 11" key="1">
    <citation type="submission" date="2017-07" db="EMBL/GenBank/DDBJ databases">
        <title>Niveispirillum cyanobacteriorum sp. nov., isolated from cyanobacterial aggregates in a eutrophic lake.</title>
        <authorList>
            <person name="Cai H."/>
        </authorList>
    </citation>
    <scope>NUCLEOTIDE SEQUENCE [LARGE SCALE GENOMIC DNA]</scope>
    <source>
        <strain evidence="11">TH1-14</strain>
    </source>
</reference>
<accession>A0A255YWK6</accession>
<dbReference type="InterPro" id="IPR017879">
    <property type="entry name" value="PotA_ATP-bd"/>
</dbReference>
<dbReference type="GO" id="GO:0043190">
    <property type="term" value="C:ATP-binding cassette (ABC) transporter complex"/>
    <property type="evidence" value="ECO:0007669"/>
    <property type="project" value="InterPro"/>
</dbReference>
<keyword evidence="3" id="KW-0997">Cell inner membrane</keyword>
<comment type="catalytic activity">
    <reaction evidence="8">
        <text>ATP + H2O + polyamine-[polyamine-binding protein]Side 1 = ADP + phosphate + polyamineSide 2 + [polyamine-binding protein]Side 1.</text>
        <dbReference type="EC" id="7.6.2.11"/>
    </reaction>
</comment>
<dbReference type="EMBL" id="NOXU01000030">
    <property type="protein sequence ID" value="OYQ33561.1"/>
    <property type="molecule type" value="Genomic_DNA"/>
</dbReference>
<dbReference type="Pfam" id="PF08402">
    <property type="entry name" value="TOBE_2"/>
    <property type="match status" value="1"/>
</dbReference>
<keyword evidence="6 8" id="KW-1278">Translocase</keyword>
<dbReference type="NCBIfam" id="TIGR01187">
    <property type="entry name" value="potA"/>
    <property type="match status" value="1"/>
</dbReference>
<dbReference type="InterPro" id="IPR027417">
    <property type="entry name" value="P-loop_NTPase"/>
</dbReference>
<evidence type="ECO:0000256" key="5">
    <source>
        <dbReference type="ARBA" id="ARBA00022840"/>
    </source>
</evidence>
<dbReference type="InterPro" id="IPR008995">
    <property type="entry name" value="Mo/tungstate-bd_C_term_dom"/>
</dbReference>
<dbReference type="InterPro" id="IPR017871">
    <property type="entry name" value="ABC_transporter-like_CS"/>
</dbReference>
<evidence type="ECO:0000259" key="9">
    <source>
        <dbReference type="PROSITE" id="PS50893"/>
    </source>
</evidence>
<dbReference type="PANTHER" id="PTHR42781">
    <property type="entry name" value="SPERMIDINE/PUTRESCINE IMPORT ATP-BINDING PROTEIN POTA"/>
    <property type="match status" value="1"/>
</dbReference>
<keyword evidence="7 8" id="KW-0472">Membrane</keyword>
<dbReference type="RefSeq" id="WP_094457003.1">
    <property type="nucleotide sequence ID" value="NZ_NOXU01000030.1"/>
</dbReference>
<dbReference type="InterPro" id="IPR003439">
    <property type="entry name" value="ABC_transporter-like_ATP-bd"/>
</dbReference>
<name>A0A255YWK6_9PROT</name>
<dbReference type="SUPFAM" id="SSF52540">
    <property type="entry name" value="P-loop containing nucleoside triphosphate hydrolases"/>
    <property type="match status" value="1"/>
</dbReference>
<evidence type="ECO:0000313" key="10">
    <source>
        <dbReference type="EMBL" id="OYQ33561.1"/>
    </source>
</evidence>
<dbReference type="GO" id="GO:0015594">
    <property type="term" value="F:ABC-type putrescine transporter activity"/>
    <property type="evidence" value="ECO:0007669"/>
    <property type="project" value="InterPro"/>
</dbReference>
<gene>
    <name evidence="8" type="primary">potA</name>
    <name evidence="10" type="ORF">CHU95_14340</name>
</gene>
<evidence type="ECO:0000313" key="11">
    <source>
        <dbReference type="Proteomes" id="UP000216998"/>
    </source>
</evidence>
<comment type="caution">
    <text evidence="10">The sequence shown here is derived from an EMBL/GenBank/DDBJ whole genome shotgun (WGS) entry which is preliminary data.</text>
</comment>
<keyword evidence="5 8" id="KW-0067">ATP-binding</keyword>
<evidence type="ECO:0000256" key="6">
    <source>
        <dbReference type="ARBA" id="ARBA00022967"/>
    </source>
</evidence>
<dbReference type="GO" id="GO:0016887">
    <property type="term" value="F:ATP hydrolysis activity"/>
    <property type="evidence" value="ECO:0007669"/>
    <property type="project" value="InterPro"/>
</dbReference>
<sequence>MANAQPSRTQTKLEPWRDPNEKPYVRIEKVTKKFGDFTAVDDVSLSIYRGEFFSLLGGSGSGKTTLLRMLAGFERPTEGKIFIDGVDMSNVPPYERPVNMMFQSYALFPHMTVEANIAFGLHQDKVPAAEIKERVADALNLVQLGQFGKRKPHQLSGGQRQRVALARALVKRPKLLLLDEPLGALDKKLREQTQFELVNIQEKVGITFVVVTHDQEEAMTMSSRIAVMNRGYIAQIGTPTEIYEYPNSRMTAEFIGSVNMFHGRILESEPDHSLIRSDEANCDLYVSHPGHLAPGTECWVAVRPEKVTISKEPPPTGDGRNQANGVVKEIAYLGDVSIYEILLDTGKRVRVTAPMVTRRTEMPITWEDRVYLTWRPFAGSVLTN</sequence>
<dbReference type="Gene3D" id="2.40.50.100">
    <property type="match status" value="1"/>
</dbReference>
<dbReference type="Pfam" id="PF00005">
    <property type="entry name" value="ABC_tran"/>
    <property type="match status" value="1"/>
</dbReference>
<evidence type="ECO:0000256" key="8">
    <source>
        <dbReference type="RuleBase" id="RU364083"/>
    </source>
</evidence>
<dbReference type="PANTHER" id="PTHR42781:SF5">
    <property type="entry name" value="PUTRESCINE TRANSPORT ATP-BINDING PROTEIN POTG"/>
    <property type="match status" value="1"/>
</dbReference>
<dbReference type="AlphaFoldDB" id="A0A255YWK6"/>
<dbReference type="InterPro" id="IPR013611">
    <property type="entry name" value="Transp-assoc_OB_typ2"/>
</dbReference>
<dbReference type="InterPro" id="IPR050093">
    <property type="entry name" value="ABC_SmlMolc_Importer"/>
</dbReference>
<protein>
    <recommendedName>
        <fullName evidence="8">Spermidine/putrescine import ATP-binding protein PotA</fullName>
        <ecNumber evidence="8">7.6.2.11</ecNumber>
    </recommendedName>
</protein>
<evidence type="ECO:0000256" key="4">
    <source>
        <dbReference type="ARBA" id="ARBA00022741"/>
    </source>
</evidence>
<dbReference type="SUPFAM" id="SSF50331">
    <property type="entry name" value="MOP-like"/>
    <property type="match status" value="1"/>
</dbReference>
<keyword evidence="11" id="KW-1185">Reference proteome</keyword>
<dbReference type="PROSITE" id="PS00211">
    <property type="entry name" value="ABC_TRANSPORTER_1"/>
    <property type="match status" value="1"/>
</dbReference>
<comment type="similarity">
    <text evidence="8">Belongs to the ABC transporter superfamily. Spermidine/putrescine importer (TC 3.A.1.11.1) family.</text>
</comment>
<keyword evidence="2 8" id="KW-1003">Cell membrane</keyword>
<keyword evidence="4 8" id="KW-0547">Nucleotide-binding</keyword>
<dbReference type="GO" id="GO:0005524">
    <property type="term" value="F:ATP binding"/>
    <property type="evidence" value="ECO:0007669"/>
    <property type="project" value="UniProtKB-KW"/>
</dbReference>
<dbReference type="CDD" id="cd03300">
    <property type="entry name" value="ABC_PotA_N"/>
    <property type="match status" value="1"/>
</dbReference>
<dbReference type="InterPro" id="IPR003593">
    <property type="entry name" value="AAA+_ATPase"/>
</dbReference>
<dbReference type="Gene3D" id="3.40.50.300">
    <property type="entry name" value="P-loop containing nucleotide triphosphate hydrolases"/>
    <property type="match status" value="1"/>
</dbReference>
<dbReference type="PROSITE" id="PS50893">
    <property type="entry name" value="ABC_TRANSPORTER_2"/>
    <property type="match status" value="1"/>
</dbReference>
<organism evidence="10 11">
    <name type="scientific">Niveispirillum lacus</name>
    <dbReference type="NCBI Taxonomy" id="1981099"/>
    <lineage>
        <taxon>Bacteria</taxon>
        <taxon>Pseudomonadati</taxon>
        <taxon>Pseudomonadota</taxon>
        <taxon>Alphaproteobacteria</taxon>
        <taxon>Rhodospirillales</taxon>
        <taxon>Azospirillaceae</taxon>
        <taxon>Niveispirillum</taxon>
    </lineage>
</organism>
<evidence type="ECO:0000256" key="2">
    <source>
        <dbReference type="ARBA" id="ARBA00022475"/>
    </source>
</evidence>
<dbReference type="FunFam" id="3.40.50.300:FF:000133">
    <property type="entry name" value="Spermidine/putrescine import ATP-binding protein PotA"/>
    <property type="match status" value="1"/>
</dbReference>
<dbReference type="Proteomes" id="UP000216998">
    <property type="component" value="Unassembled WGS sequence"/>
</dbReference>
<keyword evidence="1 8" id="KW-0813">Transport</keyword>
<comment type="function">
    <text evidence="8">Part of the ABC transporter complex PotABCD involved in spermidine/putrescine import. Responsible for energy coupling to the transport system.</text>
</comment>
<dbReference type="OrthoDB" id="9802264at2"/>
<feature type="domain" description="ABC transporter" evidence="9">
    <location>
        <begin position="25"/>
        <end position="255"/>
    </location>
</feature>
<evidence type="ECO:0000256" key="1">
    <source>
        <dbReference type="ARBA" id="ARBA00022448"/>
    </source>
</evidence>
<dbReference type="SMART" id="SM00382">
    <property type="entry name" value="AAA"/>
    <property type="match status" value="1"/>
</dbReference>
<comment type="subunit">
    <text evidence="8">The complex is composed of two ATP-binding proteins (PotA), two transmembrane proteins (PotB and PotC) and a solute-binding protein (PotD).</text>
</comment>
<dbReference type="EC" id="7.6.2.11" evidence="8"/>